<comment type="caution">
    <text evidence="1">The sequence shown here is derived from an EMBL/GenBank/DDBJ whole genome shotgun (WGS) entry which is preliminary data.</text>
</comment>
<sequence length="9" mass="1111">MQNFSMIQI</sequence>
<protein>
    <submittedName>
        <fullName evidence="1">Uncharacterized protein</fullName>
    </submittedName>
</protein>
<dbReference type="EMBL" id="LSRQ01001218">
    <property type="protein sequence ID" value="OAY78793.1"/>
    <property type="molecule type" value="Genomic_DNA"/>
</dbReference>
<gene>
    <name evidence="1" type="ORF">ACMD2_26642</name>
</gene>
<name>A0A199VP46_ANACO</name>
<reference evidence="1 2" key="1">
    <citation type="journal article" date="2016" name="DNA Res.">
        <title>The draft genome of MD-2 pineapple using hybrid error correction of long reads.</title>
        <authorList>
            <person name="Redwan R.M."/>
            <person name="Saidin A."/>
            <person name="Kumar S.V."/>
        </authorList>
    </citation>
    <scope>NUCLEOTIDE SEQUENCE [LARGE SCALE GENOMIC DNA]</scope>
    <source>
        <strain evidence="2">cv. MD2</strain>
        <tissue evidence="1">Leaf</tissue>
    </source>
</reference>
<proteinExistence type="predicted"/>
<evidence type="ECO:0000313" key="2">
    <source>
        <dbReference type="Proteomes" id="UP000092600"/>
    </source>
</evidence>
<accession>A0A199VP46</accession>
<dbReference type="Proteomes" id="UP000092600">
    <property type="component" value="Unassembled WGS sequence"/>
</dbReference>
<evidence type="ECO:0000313" key="1">
    <source>
        <dbReference type="EMBL" id="OAY78793.1"/>
    </source>
</evidence>
<organism evidence="1 2">
    <name type="scientific">Ananas comosus</name>
    <name type="common">Pineapple</name>
    <name type="synonym">Ananas ananas</name>
    <dbReference type="NCBI Taxonomy" id="4615"/>
    <lineage>
        <taxon>Eukaryota</taxon>
        <taxon>Viridiplantae</taxon>
        <taxon>Streptophyta</taxon>
        <taxon>Embryophyta</taxon>
        <taxon>Tracheophyta</taxon>
        <taxon>Spermatophyta</taxon>
        <taxon>Magnoliopsida</taxon>
        <taxon>Liliopsida</taxon>
        <taxon>Poales</taxon>
        <taxon>Bromeliaceae</taxon>
        <taxon>Bromelioideae</taxon>
        <taxon>Ananas</taxon>
    </lineage>
</organism>